<evidence type="ECO:0000313" key="6">
    <source>
        <dbReference type="EMBL" id="CAF4418673.1"/>
    </source>
</evidence>
<dbReference type="Proteomes" id="UP000681722">
    <property type="component" value="Unassembled WGS sequence"/>
</dbReference>
<feature type="non-terminal residue" evidence="4">
    <location>
        <position position="1"/>
    </location>
</feature>
<feature type="transmembrane region" description="Helical" evidence="1">
    <location>
        <begin position="21"/>
        <end position="44"/>
    </location>
</feature>
<dbReference type="EMBL" id="CAJNOQ010027911">
    <property type="protein sequence ID" value="CAF1557356.1"/>
    <property type="molecule type" value="Genomic_DNA"/>
</dbReference>
<dbReference type="EMBL" id="CAJNOK010033557">
    <property type="protein sequence ID" value="CAF1495590.1"/>
    <property type="molecule type" value="Genomic_DNA"/>
</dbReference>
<feature type="domain" description="Cation-transporting P-type ATPase C-terminal" evidence="2">
    <location>
        <begin position="2"/>
        <end position="76"/>
    </location>
</feature>
<sequence>SRTRYASFFTHNPFFGKGRNLTVLCGILASTTVALVVTLIPWFNTQFKTVPVQVTYVMPALGFGALLFILDELRKFYIRKYPKSILAKIAW</sequence>
<dbReference type="OrthoDB" id="2985805at2759"/>
<dbReference type="SUPFAM" id="SSF81665">
    <property type="entry name" value="Calcium ATPase, transmembrane domain M"/>
    <property type="match status" value="1"/>
</dbReference>
<dbReference type="Proteomes" id="UP000663829">
    <property type="component" value="Unassembled WGS sequence"/>
</dbReference>
<evidence type="ECO:0000313" key="3">
    <source>
        <dbReference type="EMBL" id="CAF1495590.1"/>
    </source>
</evidence>
<keyword evidence="1" id="KW-0812">Transmembrane</keyword>
<protein>
    <recommendedName>
        <fullName evidence="2">Cation-transporting P-type ATPase C-terminal domain-containing protein</fullName>
    </recommendedName>
</protein>
<comment type="caution">
    <text evidence="4">The sequence shown here is derived from an EMBL/GenBank/DDBJ whole genome shotgun (WGS) entry which is preliminary data.</text>
</comment>
<proteinExistence type="predicted"/>
<reference evidence="4" key="1">
    <citation type="submission" date="2021-02" db="EMBL/GenBank/DDBJ databases">
        <authorList>
            <person name="Nowell W R."/>
        </authorList>
    </citation>
    <scope>NUCLEOTIDE SEQUENCE</scope>
</reference>
<feature type="transmembrane region" description="Helical" evidence="1">
    <location>
        <begin position="50"/>
        <end position="70"/>
    </location>
</feature>
<evidence type="ECO:0000313" key="5">
    <source>
        <dbReference type="EMBL" id="CAF4284688.1"/>
    </source>
</evidence>
<dbReference type="Proteomes" id="UP000682733">
    <property type="component" value="Unassembled WGS sequence"/>
</dbReference>
<keyword evidence="7" id="KW-1185">Reference proteome</keyword>
<dbReference type="InterPro" id="IPR023298">
    <property type="entry name" value="ATPase_P-typ_TM_dom_sf"/>
</dbReference>
<keyword evidence="1" id="KW-1133">Transmembrane helix</keyword>
<dbReference type="AlphaFoldDB" id="A0A815XG54"/>
<name>A0A815XG54_9BILA</name>
<evidence type="ECO:0000313" key="7">
    <source>
        <dbReference type="Proteomes" id="UP000663829"/>
    </source>
</evidence>
<dbReference type="EMBL" id="CAJOBC010093635">
    <property type="protein sequence ID" value="CAF4418673.1"/>
    <property type="molecule type" value="Genomic_DNA"/>
</dbReference>
<dbReference type="Pfam" id="PF00689">
    <property type="entry name" value="Cation_ATPase_C"/>
    <property type="match status" value="1"/>
</dbReference>
<dbReference type="InterPro" id="IPR006068">
    <property type="entry name" value="ATPase_P-typ_cation-transptr_C"/>
</dbReference>
<dbReference type="EMBL" id="CAJOBA010055550">
    <property type="protein sequence ID" value="CAF4284688.1"/>
    <property type="molecule type" value="Genomic_DNA"/>
</dbReference>
<keyword evidence="1" id="KW-0472">Membrane</keyword>
<evidence type="ECO:0000256" key="1">
    <source>
        <dbReference type="SAM" id="Phobius"/>
    </source>
</evidence>
<dbReference type="Gene3D" id="1.20.1110.10">
    <property type="entry name" value="Calcium-transporting ATPase, transmembrane domain"/>
    <property type="match status" value="1"/>
</dbReference>
<evidence type="ECO:0000313" key="4">
    <source>
        <dbReference type="EMBL" id="CAF1557356.1"/>
    </source>
</evidence>
<evidence type="ECO:0000259" key="2">
    <source>
        <dbReference type="Pfam" id="PF00689"/>
    </source>
</evidence>
<accession>A0A815XG54</accession>
<organism evidence="4 7">
    <name type="scientific">Didymodactylos carnosus</name>
    <dbReference type="NCBI Taxonomy" id="1234261"/>
    <lineage>
        <taxon>Eukaryota</taxon>
        <taxon>Metazoa</taxon>
        <taxon>Spiralia</taxon>
        <taxon>Gnathifera</taxon>
        <taxon>Rotifera</taxon>
        <taxon>Eurotatoria</taxon>
        <taxon>Bdelloidea</taxon>
        <taxon>Philodinida</taxon>
        <taxon>Philodinidae</taxon>
        <taxon>Didymodactylos</taxon>
    </lineage>
</organism>
<dbReference type="Proteomes" id="UP000677228">
    <property type="component" value="Unassembled WGS sequence"/>
</dbReference>
<gene>
    <name evidence="4" type="ORF">GPM918_LOCUS39558</name>
    <name evidence="3" type="ORF">OVA965_LOCUS36705</name>
    <name evidence="6" type="ORF">SRO942_LOCUS40443</name>
    <name evidence="5" type="ORF">TMI583_LOCUS37737</name>
</gene>